<dbReference type="InterPro" id="IPR036264">
    <property type="entry name" value="Bact_exopeptidase_dim_dom"/>
</dbReference>
<comment type="caution">
    <text evidence="3">The sequence shown here is derived from an EMBL/GenBank/DDBJ whole genome shotgun (WGS) entry which is preliminary data.</text>
</comment>
<dbReference type="EMBL" id="JBHMAA010000019">
    <property type="protein sequence ID" value="MFB9950757.1"/>
    <property type="molecule type" value="Genomic_DNA"/>
</dbReference>
<proteinExistence type="predicted"/>
<gene>
    <name evidence="3" type="ORF">ACFFP0_18045</name>
</gene>
<dbReference type="CDD" id="cd03886">
    <property type="entry name" value="M20_Acy1"/>
    <property type="match status" value="1"/>
</dbReference>
<feature type="domain" description="Peptidase M20 dimerisation" evidence="2">
    <location>
        <begin position="195"/>
        <end position="287"/>
    </location>
</feature>
<dbReference type="SUPFAM" id="SSF53187">
    <property type="entry name" value="Zn-dependent exopeptidases"/>
    <property type="match status" value="1"/>
</dbReference>
<name>A0ABV6AJN1_9HYPH</name>
<dbReference type="Gene3D" id="3.30.70.360">
    <property type="match status" value="1"/>
</dbReference>
<dbReference type="SUPFAM" id="SSF55031">
    <property type="entry name" value="Bacterial exopeptidase dimerisation domain"/>
    <property type="match status" value="1"/>
</dbReference>
<dbReference type="PIRSF" id="PIRSF005962">
    <property type="entry name" value="Pept_M20D_amidohydro"/>
    <property type="match status" value="1"/>
</dbReference>
<protein>
    <submittedName>
        <fullName evidence="3">M20 family metallopeptidase</fullName>
    </submittedName>
</protein>
<dbReference type="InterPro" id="IPR017439">
    <property type="entry name" value="Amidohydrolase"/>
</dbReference>
<evidence type="ECO:0000256" key="1">
    <source>
        <dbReference type="ARBA" id="ARBA00022801"/>
    </source>
</evidence>
<keyword evidence="1" id="KW-0378">Hydrolase</keyword>
<dbReference type="Pfam" id="PF01546">
    <property type="entry name" value="Peptidase_M20"/>
    <property type="match status" value="1"/>
</dbReference>
<dbReference type="PANTHER" id="PTHR11014:SF63">
    <property type="entry name" value="METALLOPEPTIDASE, PUTATIVE (AFU_ORTHOLOGUE AFUA_6G09600)-RELATED"/>
    <property type="match status" value="1"/>
</dbReference>
<sequence>MTQAQALSSDFKDDIAAIIKRTEPRLVALRREIHAAPELAFEEHGTAARIVEALSEMGLAAKTGIGGTGVAVDIGEAGNRPRVLIRADMDALPIHEETGLPYTSQTAGKMHACGHDLHCAIAVGVAAVLSNLKTDAAFRVIFQPAEEVLLGARAMMNDGVLDGVGPVLGYHIRPDLPAGRIGIVRGTTTAAIDLFKIVLSGVGSHTGRPYQARSPILAGADLVARISTIPATELDPATPCVIAIGAFLAGESPNVIPDTALIRGTVRSRGASHHEAAIAAIRRLCAATETLHRLECRFELETGVPAQVNDDAFQTPIREAVFRQLGGVIMDIPGGMGGEDFAWLAEGRQSFRLGIGAGTAGRNDRLHTATVQPDESAIASGVASMSAAALAVTAQITTTLPETLATTARGDA</sequence>
<organism evidence="3 4">
    <name type="scientific">Rhizobium puerariae</name>
    <dbReference type="NCBI Taxonomy" id="1585791"/>
    <lineage>
        <taxon>Bacteria</taxon>
        <taxon>Pseudomonadati</taxon>
        <taxon>Pseudomonadota</taxon>
        <taxon>Alphaproteobacteria</taxon>
        <taxon>Hyphomicrobiales</taxon>
        <taxon>Rhizobiaceae</taxon>
        <taxon>Rhizobium/Agrobacterium group</taxon>
        <taxon>Rhizobium</taxon>
    </lineage>
</organism>
<reference evidence="3 4" key="1">
    <citation type="submission" date="2024-09" db="EMBL/GenBank/DDBJ databases">
        <authorList>
            <person name="Sun Q."/>
            <person name="Mori K."/>
        </authorList>
    </citation>
    <scope>NUCLEOTIDE SEQUENCE [LARGE SCALE GENOMIC DNA]</scope>
    <source>
        <strain evidence="3 4">TBRC 4938</strain>
    </source>
</reference>
<dbReference type="InterPro" id="IPR002933">
    <property type="entry name" value="Peptidase_M20"/>
</dbReference>
<dbReference type="Gene3D" id="3.40.630.10">
    <property type="entry name" value="Zn peptidases"/>
    <property type="match status" value="1"/>
</dbReference>
<evidence type="ECO:0000259" key="2">
    <source>
        <dbReference type="Pfam" id="PF07687"/>
    </source>
</evidence>
<accession>A0ABV6AJN1</accession>
<dbReference type="PANTHER" id="PTHR11014">
    <property type="entry name" value="PEPTIDASE M20 FAMILY MEMBER"/>
    <property type="match status" value="1"/>
</dbReference>
<dbReference type="InterPro" id="IPR011650">
    <property type="entry name" value="Peptidase_M20_dimer"/>
</dbReference>
<evidence type="ECO:0000313" key="4">
    <source>
        <dbReference type="Proteomes" id="UP001589692"/>
    </source>
</evidence>
<evidence type="ECO:0000313" key="3">
    <source>
        <dbReference type="EMBL" id="MFB9950757.1"/>
    </source>
</evidence>
<keyword evidence="4" id="KW-1185">Reference proteome</keyword>
<dbReference type="Pfam" id="PF07687">
    <property type="entry name" value="M20_dimer"/>
    <property type="match status" value="1"/>
</dbReference>
<dbReference type="Proteomes" id="UP001589692">
    <property type="component" value="Unassembled WGS sequence"/>
</dbReference>
<dbReference type="RefSeq" id="WP_377263421.1">
    <property type="nucleotide sequence ID" value="NZ_JBHMAA010000019.1"/>
</dbReference>
<dbReference type="NCBIfam" id="TIGR01891">
    <property type="entry name" value="amidohydrolases"/>
    <property type="match status" value="1"/>
</dbReference>